<keyword evidence="4" id="KW-1185">Reference proteome</keyword>
<gene>
    <name evidence="3" type="ORF">ACFOZ4_11825</name>
</gene>
<dbReference type="Proteomes" id="UP001595816">
    <property type="component" value="Unassembled WGS sequence"/>
</dbReference>
<accession>A0ABV8LJY5</accession>
<evidence type="ECO:0000256" key="1">
    <source>
        <dbReference type="ARBA" id="ARBA00022679"/>
    </source>
</evidence>
<dbReference type="RefSeq" id="WP_253754687.1">
    <property type="nucleotide sequence ID" value="NZ_JAMZDZ010000001.1"/>
</dbReference>
<proteinExistence type="predicted"/>
<feature type="domain" description="N-acetyltransferase" evidence="2">
    <location>
        <begin position="3"/>
        <end position="161"/>
    </location>
</feature>
<evidence type="ECO:0000259" key="2">
    <source>
        <dbReference type="PROSITE" id="PS51186"/>
    </source>
</evidence>
<dbReference type="EMBL" id="JBHSAY010000006">
    <property type="protein sequence ID" value="MFC4131291.1"/>
    <property type="molecule type" value="Genomic_DNA"/>
</dbReference>
<keyword evidence="1 3" id="KW-0808">Transferase</keyword>
<dbReference type="GO" id="GO:0016746">
    <property type="term" value="F:acyltransferase activity"/>
    <property type="evidence" value="ECO:0007669"/>
    <property type="project" value="UniProtKB-KW"/>
</dbReference>
<dbReference type="Gene3D" id="3.40.630.30">
    <property type="match status" value="1"/>
</dbReference>
<dbReference type="InterPro" id="IPR050769">
    <property type="entry name" value="NAT_camello-type"/>
</dbReference>
<dbReference type="InterPro" id="IPR016181">
    <property type="entry name" value="Acyl_CoA_acyltransferase"/>
</dbReference>
<dbReference type="EC" id="2.3.-.-" evidence="3"/>
<evidence type="ECO:0000313" key="4">
    <source>
        <dbReference type="Proteomes" id="UP001595816"/>
    </source>
</evidence>
<dbReference type="PROSITE" id="PS51186">
    <property type="entry name" value="GNAT"/>
    <property type="match status" value="1"/>
</dbReference>
<sequence>MSEVIRGLDQPGDLGWVVQRHGEIYAAEFGWDTSFEALVARIVADYAEKRDPAREHAWIAEVDGQRVGCVFCVRKDEQTAQLRILLVDPIARGRGVGQRLVRTCLEFARDVGYARMMLWTNDPLASARKIYLAEGFKLIESEEHDSFGHHLTGQIYTLPLAR</sequence>
<reference evidence="4" key="1">
    <citation type="journal article" date="2019" name="Int. J. Syst. Evol. Microbiol.">
        <title>The Global Catalogue of Microorganisms (GCM) 10K type strain sequencing project: providing services to taxonomists for standard genome sequencing and annotation.</title>
        <authorList>
            <consortium name="The Broad Institute Genomics Platform"/>
            <consortium name="The Broad Institute Genome Sequencing Center for Infectious Disease"/>
            <person name="Wu L."/>
            <person name="Ma J."/>
        </authorList>
    </citation>
    <scope>NUCLEOTIDE SEQUENCE [LARGE SCALE GENOMIC DNA]</scope>
    <source>
        <strain evidence="4">CGMCC 4.7289</strain>
    </source>
</reference>
<dbReference type="SUPFAM" id="SSF55729">
    <property type="entry name" value="Acyl-CoA N-acyltransferases (Nat)"/>
    <property type="match status" value="1"/>
</dbReference>
<evidence type="ECO:0000313" key="3">
    <source>
        <dbReference type="EMBL" id="MFC4131291.1"/>
    </source>
</evidence>
<keyword evidence="3" id="KW-0012">Acyltransferase</keyword>
<organism evidence="3 4">
    <name type="scientific">Hamadaea flava</name>
    <dbReference type="NCBI Taxonomy" id="1742688"/>
    <lineage>
        <taxon>Bacteria</taxon>
        <taxon>Bacillati</taxon>
        <taxon>Actinomycetota</taxon>
        <taxon>Actinomycetes</taxon>
        <taxon>Micromonosporales</taxon>
        <taxon>Micromonosporaceae</taxon>
        <taxon>Hamadaea</taxon>
    </lineage>
</organism>
<protein>
    <submittedName>
        <fullName evidence="3">GNAT family N-acetyltransferase</fullName>
        <ecNumber evidence="3">2.3.-.-</ecNumber>
    </submittedName>
</protein>
<comment type="caution">
    <text evidence="3">The sequence shown here is derived from an EMBL/GenBank/DDBJ whole genome shotgun (WGS) entry which is preliminary data.</text>
</comment>
<dbReference type="PANTHER" id="PTHR13947">
    <property type="entry name" value="GNAT FAMILY N-ACETYLTRANSFERASE"/>
    <property type="match status" value="1"/>
</dbReference>
<dbReference type="CDD" id="cd04301">
    <property type="entry name" value="NAT_SF"/>
    <property type="match status" value="1"/>
</dbReference>
<dbReference type="PANTHER" id="PTHR13947:SF37">
    <property type="entry name" value="LD18367P"/>
    <property type="match status" value="1"/>
</dbReference>
<name>A0ABV8LJY5_9ACTN</name>
<dbReference type="Pfam" id="PF00583">
    <property type="entry name" value="Acetyltransf_1"/>
    <property type="match status" value="1"/>
</dbReference>
<dbReference type="InterPro" id="IPR000182">
    <property type="entry name" value="GNAT_dom"/>
</dbReference>